<sequence>MSKTTELLEAAVAEVIANRPAEGERPSARQRAAVDRAFARVLKIIAPRIRHFIKQYGLTAHWDDAEQVCAIAVHRAIEAYDPEKAMFTTFINWQIRGELQGLRFRLMEDQRPSARKVEAVTISLNNSERGPDGEELSLEAMLEDEGAIARTESAAADHLAQIAAETLMDEYVRHLRAVGTSQLKRKANTGRTVTTRTDGPAHLPKYVHVRGSSIDPVELEKLEDRIRRDREIVARHLFAHPSAEIVENDPVLTKERIRQITRRAARVMTELVARNPRFAGIHDPAVPQEAPSVDSAPSHPIDSVSGPGILPAGGLPFQQRVTVTAPDAAEDENIVSPMLATPTRPSSRLRH</sequence>
<evidence type="ECO:0000313" key="2">
    <source>
        <dbReference type="EMBL" id="MBB6124131.1"/>
    </source>
</evidence>
<comment type="caution">
    <text evidence="2">The sequence shown here is derived from an EMBL/GenBank/DDBJ whole genome shotgun (WGS) entry which is preliminary data.</text>
</comment>
<dbReference type="GO" id="GO:0006352">
    <property type="term" value="P:DNA-templated transcription initiation"/>
    <property type="evidence" value="ECO:0007669"/>
    <property type="project" value="InterPro"/>
</dbReference>
<organism evidence="2 3">
    <name type="scientific">Sphingobium subterraneum</name>
    <dbReference type="NCBI Taxonomy" id="627688"/>
    <lineage>
        <taxon>Bacteria</taxon>
        <taxon>Pseudomonadati</taxon>
        <taxon>Pseudomonadota</taxon>
        <taxon>Alphaproteobacteria</taxon>
        <taxon>Sphingomonadales</taxon>
        <taxon>Sphingomonadaceae</taxon>
        <taxon>Sphingobium</taxon>
    </lineage>
</organism>
<dbReference type="GO" id="GO:0003700">
    <property type="term" value="F:DNA-binding transcription factor activity"/>
    <property type="evidence" value="ECO:0007669"/>
    <property type="project" value="InterPro"/>
</dbReference>
<gene>
    <name evidence="2" type="ORF">FHS92_001860</name>
</gene>
<dbReference type="Gene3D" id="1.10.1740.10">
    <property type="match status" value="1"/>
</dbReference>
<evidence type="ECO:0000313" key="3">
    <source>
        <dbReference type="Proteomes" id="UP000552700"/>
    </source>
</evidence>
<keyword evidence="3" id="KW-1185">Reference proteome</keyword>
<dbReference type="SUPFAM" id="SSF88946">
    <property type="entry name" value="Sigma2 domain of RNA polymerase sigma factors"/>
    <property type="match status" value="1"/>
</dbReference>
<evidence type="ECO:0000256" key="1">
    <source>
        <dbReference type="SAM" id="MobiDB-lite"/>
    </source>
</evidence>
<accession>A0A841J7H0</accession>
<dbReference type="RefSeq" id="WP_184079808.1">
    <property type="nucleotide sequence ID" value="NZ_JACIJP010000002.1"/>
</dbReference>
<proteinExistence type="predicted"/>
<dbReference type="InterPro" id="IPR013325">
    <property type="entry name" value="RNA_pol_sigma_r2"/>
</dbReference>
<dbReference type="Proteomes" id="UP000552700">
    <property type="component" value="Unassembled WGS sequence"/>
</dbReference>
<feature type="region of interest" description="Disordered" evidence="1">
    <location>
        <begin position="282"/>
        <end position="351"/>
    </location>
</feature>
<name>A0A841J7H0_9SPHN</name>
<protein>
    <submittedName>
        <fullName evidence="2">RNA polymerase sigma-32 factor</fullName>
    </submittedName>
</protein>
<dbReference type="EMBL" id="JACIJP010000002">
    <property type="protein sequence ID" value="MBB6124131.1"/>
    <property type="molecule type" value="Genomic_DNA"/>
</dbReference>
<dbReference type="AlphaFoldDB" id="A0A841J7H0"/>
<reference evidence="2 3" key="1">
    <citation type="submission" date="2020-08" db="EMBL/GenBank/DDBJ databases">
        <title>Genomic Encyclopedia of Type Strains, Phase IV (KMG-IV): sequencing the most valuable type-strain genomes for metagenomic binning, comparative biology and taxonomic classification.</title>
        <authorList>
            <person name="Goeker M."/>
        </authorList>
    </citation>
    <scope>NUCLEOTIDE SEQUENCE [LARGE SCALE GENOMIC DNA]</scope>
    <source>
        <strain evidence="2 3">DSM 102255</strain>
    </source>
</reference>